<dbReference type="Proteomes" id="UP000596427">
    <property type="component" value="Chromosome"/>
</dbReference>
<dbReference type="HAMAP" id="MF_00775">
    <property type="entry name" value="UPF0311"/>
    <property type="match status" value="1"/>
</dbReference>
<evidence type="ECO:0000256" key="1">
    <source>
        <dbReference type="HAMAP-Rule" id="MF_00775"/>
    </source>
</evidence>
<keyword evidence="3" id="KW-1185">Reference proteome</keyword>
<comment type="similarity">
    <text evidence="1">Belongs to the UPF0311 family.</text>
</comment>
<dbReference type="PANTHER" id="PTHR37315">
    <property type="entry name" value="UPF0311 PROTEIN BLR7842"/>
    <property type="match status" value="1"/>
</dbReference>
<reference evidence="2 3" key="1">
    <citation type="submission" date="2020-10" db="EMBL/GenBank/DDBJ databases">
        <title>Degradation of 1,4-Dioxane by Xanthobacter sp. YN2, via a Novel Group-2 Soluble Di-Iron Monooxygenase.</title>
        <authorList>
            <person name="Ma F."/>
            <person name="Wang Y."/>
            <person name="Yang J."/>
            <person name="Guo H."/>
            <person name="Su D."/>
            <person name="Yu L."/>
        </authorList>
    </citation>
    <scope>NUCLEOTIDE SEQUENCE [LARGE SCALE GENOMIC DNA]</scope>
    <source>
        <strain evidence="2 3">YN2</strain>
    </source>
</reference>
<gene>
    <name evidence="2" type="ORF">EZH22_27860</name>
</gene>
<name>A0A974PN77_9HYPH</name>
<dbReference type="RefSeq" id="WP_203193582.1">
    <property type="nucleotide sequence ID" value="NZ_CP063362.1"/>
</dbReference>
<dbReference type="EMBL" id="CP063362">
    <property type="protein sequence ID" value="QRG06677.1"/>
    <property type="molecule type" value="Genomic_DNA"/>
</dbReference>
<organism evidence="2 3">
    <name type="scientific">Xanthobacter dioxanivorans</name>
    <dbReference type="NCBI Taxonomy" id="2528964"/>
    <lineage>
        <taxon>Bacteria</taxon>
        <taxon>Pseudomonadati</taxon>
        <taxon>Pseudomonadota</taxon>
        <taxon>Alphaproteobacteria</taxon>
        <taxon>Hyphomicrobiales</taxon>
        <taxon>Xanthobacteraceae</taxon>
        <taxon>Xanthobacter</taxon>
    </lineage>
</organism>
<dbReference type="Gene3D" id="2.40.160.20">
    <property type="match status" value="1"/>
</dbReference>
<dbReference type="KEGG" id="xdi:EZH22_27860"/>
<evidence type="ECO:0000313" key="3">
    <source>
        <dbReference type="Proteomes" id="UP000596427"/>
    </source>
</evidence>
<dbReference type="PANTHER" id="PTHR37315:SF1">
    <property type="entry name" value="UPF0311 PROTEIN BLR7842"/>
    <property type="match status" value="1"/>
</dbReference>
<dbReference type="AlphaFoldDB" id="A0A974PN77"/>
<dbReference type="InterPro" id="IPR020915">
    <property type="entry name" value="UPF0311"/>
</dbReference>
<proteinExistence type="inferred from homology"/>
<sequence length="153" mass="16953">MSSAISLKPLFDLKLRVGAHHDVGATPRGYRRVAPVSGGRFEGRMSGEVLPGGTDWITLNEDQSCMYIDVRLPLKTDEGSFVILHYAGIRAGHPEILARVTRGEDVEPHSYYYYVSGSFEASEPNMDWLNRLVCIGKGSRSATGPEYSFWEVA</sequence>
<evidence type="ECO:0000313" key="2">
    <source>
        <dbReference type="EMBL" id="QRG06677.1"/>
    </source>
</evidence>
<accession>A0A974PN77</accession>
<dbReference type="Pfam" id="PF11578">
    <property type="entry name" value="DUF3237"/>
    <property type="match status" value="1"/>
</dbReference>
<protein>
    <recommendedName>
        <fullName evidence="1">UPF0311 protein EZH22_27860</fullName>
    </recommendedName>
</protein>